<dbReference type="Proteomes" id="UP001166251">
    <property type="component" value="Unassembled WGS sequence"/>
</dbReference>
<keyword evidence="3" id="KW-1185">Reference proteome</keyword>
<reference evidence="2" key="1">
    <citation type="submission" date="2021-07" db="EMBL/GenBank/DDBJ databases">
        <title>Neiella marina sp. nov., isolated from the intestinal content of sea cucumber Apostichopus japonicus.</title>
        <authorList>
            <person name="Bai X."/>
        </authorList>
    </citation>
    <scope>NUCLEOTIDE SEQUENCE</scope>
    <source>
        <strain evidence="2">126</strain>
    </source>
</reference>
<proteinExistence type="predicted"/>
<evidence type="ECO:0000313" key="2">
    <source>
        <dbReference type="EMBL" id="MBW8190927.1"/>
    </source>
</evidence>
<dbReference type="EMBL" id="JAHZSS010000007">
    <property type="protein sequence ID" value="MBW8190927.1"/>
    <property type="molecule type" value="Genomic_DNA"/>
</dbReference>
<gene>
    <name evidence="2" type="ORF">K0504_07750</name>
</gene>
<keyword evidence="1" id="KW-0732">Signal</keyword>
<feature type="signal peptide" evidence="1">
    <location>
        <begin position="1"/>
        <end position="23"/>
    </location>
</feature>
<organism evidence="2 3">
    <name type="scientific">Neiella holothuriorum</name>
    <dbReference type="NCBI Taxonomy" id="2870530"/>
    <lineage>
        <taxon>Bacteria</taxon>
        <taxon>Pseudomonadati</taxon>
        <taxon>Pseudomonadota</taxon>
        <taxon>Gammaproteobacteria</taxon>
        <taxon>Alteromonadales</taxon>
        <taxon>Echinimonadaceae</taxon>
        <taxon>Neiella</taxon>
    </lineage>
</organism>
<feature type="chain" id="PRO_5047488293" description="DUF2946 domain-containing protein" evidence="1">
    <location>
        <begin position="24"/>
        <end position="122"/>
    </location>
</feature>
<protein>
    <recommendedName>
        <fullName evidence="4">DUF2946 domain-containing protein</fullName>
    </recommendedName>
</protein>
<dbReference type="RefSeq" id="WP_220103611.1">
    <property type="nucleotide sequence ID" value="NZ_JAHZSS010000007.1"/>
</dbReference>
<name>A0ABS7EGW7_9GAMM</name>
<evidence type="ECO:0008006" key="4">
    <source>
        <dbReference type="Google" id="ProtNLM"/>
    </source>
</evidence>
<sequence>MFRKFFVSLLTLLVVLQSGLAIAYTYEPHQSDLEHYQTNHSHQHAEGAGVSVGHIETASHAENIDQPANDCHQCGHCHGHTSAALVVLIPTAPYLPSVETPVDFLPSQTNYLPIPLFRPPIA</sequence>
<accession>A0ABS7EGW7</accession>
<evidence type="ECO:0000313" key="3">
    <source>
        <dbReference type="Proteomes" id="UP001166251"/>
    </source>
</evidence>
<evidence type="ECO:0000256" key="1">
    <source>
        <dbReference type="SAM" id="SignalP"/>
    </source>
</evidence>
<comment type="caution">
    <text evidence="2">The sequence shown here is derived from an EMBL/GenBank/DDBJ whole genome shotgun (WGS) entry which is preliminary data.</text>
</comment>